<feature type="binding site" evidence="4">
    <location>
        <position position="221"/>
    </location>
    <ligand>
        <name>1D-myo-inositol 2-(L-cysteinylamino)-2-deoxy-alpha-D-glucopyranoside</name>
        <dbReference type="ChEBI" id="CHEBI:58887"/>
    </ligand>
</feature>
<comment type="subunit">
    <text evidence="4">Monomer.</text>
</comment>
<dbReference type="HAMAP" id="MF_01698">
    <property type="entry name" value="MshD"/>
    <property type="match status" value="1"/>
</dbReference>
<feature type="binding site" evidence="4">
    <location>
        <position position="260"/>
    </location>
    <ligand>
        <name>1D-myo-inositol 2-(L-cysteinylamino)-2-deoxy-alpha-D-glucopyranoside</name>
        <dbReference type="ChEBI" id="CHEBI:58887"/>
    </ligand>
</feature>
<feature type="domain" description="N-acetyltransferase" evidence="5">
    <location>
        <begin position="142"/>
        <end position="287"/>
    </location>
</feature>
<evidence type="ECO:0000256" key="3">
    <source>
        <dbReference type="ARBA" id="ARBA00023315"/>
    </source>
</evidence>
<comment type="caution">
    <text evidence="4">Lacks conserved residue(s) required for the propagation of feature annotation.</text>
</comment>
<accession>A0A9X1TYB0</accession>
<comment type="function">
    <text evidence="4">Catalyzes the transfer of acetyl from acetyl-CoA to desacetylmycothiol (Cys-GlcN-Ins) to form mycothiol.</text>
</comment>
<dbReference type="CDD" id="cd04301">
    <property type="entry name" value="NAT_SF"/>
    <property type="match status" value="1"/>
</dbReference>
<gene>
    <name evidence="4 6" type="primary">mshD</name>
    <name evidence="6" type="ORF">L1O03_07930</name>
</gene>
<comment type="caution">
    <text evidence="6">The sequence shown here is derived from an EMBL/GenBank/DDBJ whole genome shotgun (WGS) entry which is preliminary data.</text>
</comment>
<dbReference type="PANTHER" id="PTHR43420">
    <property type="entry name" value="ACETYLTRANSFERASE"/>
    <property type="match status" value="1"/>
</dbReference>
<dbReference type="Pfam" id="PF00583">
    <property type="entry name" value="Acetyltransf_1"/>
    <property type="match status" value="1"/>
</dbReference>
<keyword evidence="7" id="KW-1185">Reference proteome</keyword>
<comment type="similarity">
    <text evidence="4">Belongs to the acetyltransferase family. MshD subfamily.</text>
</comment>
<dbReference type="AlphaFoldDB" id="A0A9X1TYB0"/>
<feature type="binding site" evidence="4">
    <location>
        <begin position="60"/>
        <end position="62"/>
    </location>
    <ligand>
        <name>acetyl-CoA</name>
        <dbReference type="ChEBI" id="CHEBI:57288"/>
        <label>1</label>
    </ligand>
</feature>
<keyword evidence="1 4" id="KW-0808">Transferase</keyword>
<proteinExistence type="inferred from homology"/>
<keyword evidence="3 4" id="KW-0012">Acyltransferase</keyword>
<evidence type="ECO:0000259" key="5">
    <source>
        <dbReference type="PROSITE" id="PS51186"/>
    </source>
</evidence>
<sequence>MLTPEQSTTVSALLASARAEDGFDAFSENFLRGLRDPDLGHRHLYRAGGIAALDGNQVELCVDPASRGRGIGRSLIDEARALEPTAEFWAHGNLPAARHLAAEYGMEVVRELLVMELRGDGLDEQSQLTVPDGFEVLSLSASRARWGEDAVLDAWLAVNNEAFDWHPEQGGWDREHLSRACDTEWFDPEDVLFLWHTAGTGVELAGFHWTKWHGGEDAVGEVYVVGLARAYQGQGLGTPLLRMGVRRLHEERGARSVILYVEADNEAATALYARRGFVEVERHTVYR</sequence>
<dbReference type="PROSITE" id="PS51186">
    <property type="entry name" value="GNAT"/>
    <property type="match status" value="1"/>
</dbReference>
<organism evidence="6 7">
    <name type="scientific">Corynebacterium uropygiale</name>
    <dbReference type="NCBI Taxonomy" id="1775911"/>
    <lineage>
        <taxon>Bacteria</taxon>
        <taxon>Bacillati</taxon>
        <taxon>Actinomycetota</taxon>
        <taxon>Actinomycetes</taxon>
        <taxon>Mycobacteriales</taxon>
        <taxon>Corynebacteriaceae</taxon>
        <taxon>Corynebacterium</taxon>
    </lineage>
</organism>
<reference evidence="6" key="1">
    <citation type="submission" date="2022-01" db="EMBL/GenBank/DDBJ databases">
        <title>Corynebacterium sp. nov isolated from isolated from the feces of the greater white-fronted geese (Anser albifrons) at Poyang Lake, PR China.</title>
        <authorList>
            <person name="Liu Q."/>
        </authorList>
    </citation>
    <scope>NUCLEOTIDE SEQUENCE</scope>
    <source>
        <strain evidence="6">JCM 32435</strain>
    </source>
</reference>
<dbReference type="InterPro" id="IPR000182">
    <property type="entry name" value="GNAT_dom"/>
</dbReference>
<protein>
    <recommendedName>
        <fullName evidence="4">Mycothiol acetyltransferase</fullName>
        <shortName evidence="4">MSH acetyltransferase</shortName>
        <ecNumber evidence="4">2.3.1.189</ecNumber>
    </recommendedName>
    <alternativeName>
        <fullName evidence="4">Mycothiol synthase</fullName>
    </alternativeName>
</protein>
<dbReference type="PANTHER" id="PTHR43420:SF12">
    <property type="entry name" value="N-ACETYLTRANSFERASE DOMAIN-CONTAINING PROTEIN"/>
    <property type="match status" value="1"/>
</dbReference>
<dbReference type="GO" id="GO:0010125">
    <property type="term" value="P:mycothiol biosynthetic process"/>
    <property type="evidence" value="ECO:0007669"/>
    <property type="project" value="UniProtKB-UniRule"/>
</dbReference>
<feature type="binding site" evidence="4">
    <location>
        <begin position="225"/>
        <end position="227"/>
    </location>
    <ligand>
        <name>acetyl-CoA</name>
        <dbReference type="ChEBI" id="CHEBI:57288"/>
        <label>2</label>
    </ligand>
</feature>
<comment type="catalytic activity">
    <reaction evidence="4">
        <text>1D-myo-inositol 2-(L-cysteinylamino)-2-deoxy-alpha-D-glucopyranoside + acetyl-CoA = mycothiol + CoA + H(+)</text>
        <dbReference type="Rhea" id="RHEA:26172"/>
        <dbReference type="ChEBI" id="CHEBI:15378"/>
        <dbReference type="ChEBI" id="CHEBI:16768"/>
        <dbReference type="ChEBI" id="CHEBI:57287"/>
        <dbReference type="ChEBI" id="CHEBI:57288"/>
        <dbReference type="ChEBI" id="CHEBI:58887"/>
        <dbReference type="EC" id="2.3.1.189"/>
    </reaction>
</comment>
<keyword evidence="2 4" id="KW-0677">Repeat</keyword>
<dbReference type="SUPFAM" id="SSF55729">
    <property type="entry name" value="Acyl-CoA N-acyltransferases (Nat)"/>
    <property type="match status" value="1"/>
</dbReference>
<name>A0A9X1TYB0_9CORY</name>
<evidence type="ECO:0000256" key="4">
    <source>
        <dbReference type="HAMAP-Rule" id="MF_01698"/>
    </source>
</evidence>
<feature type="binding site" evidence="4">
    <location>
        <position position="168"/>
    </location>
    <ligand>
        <name>1D-myo-inositol 2-(L-cysteinylamino)-2-deoxy-alpha-D-glucopyranoside</name>
        <dbReference type="ChEBI" id="CHEBI:58887"/>
    </ligand>
</feature>
<dbReference type="Proteomes" id="UP001139336">
    <property type="component" value="Unassembled WGS sequence"/>
</dbReference>
<dbReference type="GO" id="GO:0035447">
    <property type="term" value="F:mycothiol synthase activity"/>
    <property type="evidence" value="ECO:0007669"/>
    <property type="project" value="UniProtKB-UniRule"/>
</dbReference>
<evidence type="ECO:0000313" key="6">
    <source>
        <dbReference type="EMBL" id="MCF4007100.1"/>
    </source>
</evidence>
<dbReference type="RefSeq" id="WP_236119245.1">
    <property type="nucleotide sequence ID" value="NZ_JAKGSI010000004.1"/>
</dbReference>
<evidence type="ECO:0000256" key="2">
    <source>
        <dbReference type="ARBA" id="ARBA00022737"/>
    </source>
</evidence>
<feature type="binding site" evidence="4">
    <location>
        <position position="211"/>
    </location>
    <ligand>
        <name>1D-myo-inositol 2-(L-cysteinylamino)-2-deoxy-alpha-D-glucopyranoside</name>
        <dbReference type="ChEBI" id="CHEBI:58887"/>
    </ligand>
</feature>
<dbReference type="InterPro" id="IPR017813">
    <property type="entry name" value="Mycothiol_AcTrfase"/>
</dbReference>
<dbReference type="Gene3D" id="3.40.630.30">
    <property type="match status" value="1"/>
</dbReference>
<dbReference type="InterPro" id="IPR050680">
    <property type="entry name" value="YpeA/RimI_acetyltransf"/>
</dbReference>
<dbReference type="EC" id="2.3.1.189" evidence="4"/>
<dbReference type="InterPro" id="IPR016181">
    <property type="entry name" value="Acyl_CoA_acyltransferase"/>
</dbReference>
<evidence type="ECO:0000313" key="7">
    <source>
        <dbReference type="Proteomes" id="UP001139336"/>
    </source>
</evidence>
<feature type="binding site" evidence="4">
    <location>
        <begin position="232"/>
        <end position="238"/>
    </location>
    <ligand>
        <name>acetyl-CoA</name>
        <dbReference type="ChEBI" id="CHEBI:57288"/>
        <label>2</label>
    </ligand>
</feature>
<dbReference type="NCBIfam" id="TIGR03448">
    <property type="entry name" value="mycothiol_MshD"/>
    <property type="match status" value="1"/>
</dbReference>
<dbReference type="EMBL" id="JAKGSI010000004">
    <property type="protein sequence ID" value="MCF4007100.1"/>
    <property type="molecule type" value="Genomic_DNA"/>
</dbReference>
<evidence type="ECO:0000256" key="1">
    <source>
        <dbReference type="ARBA" id="ARBA00022679"/>
    </source>
</evidence>
<feature type="binding site" evidence="4">
    <location>
        <position position="28"/>
    </location>
    <ligand>
        <name>1D-myo-inositol 2-(L-cysteinylamino)-2-deoxy-alpha-D-glucopyranoside</name>
        <dbReference type="ChEBI" id="CHEBI:58887"/>
    </ligand>
</feature>